<dbReference type="GO" id="GO:0004519">
    <property type="term" value="F:endonuclease activity"/>
    <property type="evidence" value="ECO:0007669"/>
    <property type="project" value="UniProtKB-KW"/>
</dbReference>
<dbReference type="SUPFAM" id="SSF52980">
    <property type="entry name" value="Restriction endonuclease-like"/>
    <property type="match status" value="1"/>
</dbReference>
<keyword evidence="5 6" id="KW-0234">DNA repair</keyword>
<keyword evidence="3 6" id="KW-0227">DNA damage</keyword>
<dbReference type="EC" id="3.1.-.-" evidence="6"/>
<evidence type="ECO:0000256" key="2">
    <source>
        <dbReference type="ARBA" id="ARBA00022759"/>
    </source>
</evidence>
<dbReference type="GO" id="GO:0006298">
    <property type="term" value="P:mismatch repair"/>
    <property type="evidence" value="ECO:0007669"/>
    <property type="project" value="UniProtKB-UniRule"/>
</dbReference>
<organism evidence="7 8">
    <name type="scientific">Bordetella genomosp. 13</name>
    <dbReference type="NCBI Taxonomy" id="463040"/>
    <lineage>
        <taxon>Bacteria</taxon>
        <taxon>Pseudomonadati</taxon>
        <taxon>Pseudomonadota</taxon>
        <taxon>Betaproteobacteria</taxon>
        <taxon>Burkholderiales</taxon>
        <taxon>Alcaligenaceae</taxon>
        <taxon>Bordetella</taxon>
    </lineage>
</organism>
<keyword evidence="2 6" id="KW-0255">Endonuclease</keyword>
<accession>A0A1W6ZFT6</accession>
<evidence type="ECO:0000256" key="1">
    <source>
        <dbReference type="ARBA" id="ARBA00022722"/>
    </source>
</evidence>
<reference evidence="7 8" key="1">
    <citation type="submission" date="2017-05" db="EMBL/GenBank/DDBJ databases">
        <title>Complete and WGS of Bordetella genogroups.</title>
        <authorList>
            <person name="Spilker T."/>
            <person name="LiPuma J."/>
        </authorList>
    </citation>
    <scope>NUCLEOTIDE SEQUENCE [LARGE SCALE GENOMIC DNA]</scope>
    <source>
        <strain evidence="7 8">AU7206</strain>
    </source>
</reference>
<dbReference type="Proteomes" id="UP000194161">
    <property type="component" value="Chromosome"/>
</dbReference>
<dbReference type="REBASE" id="201122">
    <property type="entry name" value="V.Bge7206ORF17390P"/>
</dbReference>
<dbReference type="InterPro" id="IPR004603">
    <property type="entry name" value="DNA_mismatch_endonuc_vsr"/>
</dbReference>
<dbReference type="InterPro" id="IPR011335">
    <property type="entry name" value="Restrct_endonuc-II-like"/>
</dbReference>
<comment type="similarity">
    <text evidence="6">Belongs to the vsr family.</text>
</comment>
<dbReference type="EMBL" id="CP021111">
    <property type="protein sequence ID" value="ARP96000.1"/>
    <property type="molecule type" value="Genomic_DNA"/>
</dbReference>
<gene>
    <name evidence="7" type="ORF">CAL15_17420</name>
</gene>
<evidence type="ECO:0000256" key="5">
    <source>
        <dbReference type="ARBA" id="ARBA00023204"/>
    </source>
</evidence>
<keyword evidence="1 6" id="KW-0540">Nuclease</keyword>
<dbReference type="GO" id="GO:0016787">
    <property type="term" value="F:hydrolase activity"/>
    <property type="evidence" value="ECO:0007669"/>
    <property type="project" value="UniProtKB-KW"/>
</dbReference>
<dbReference type="RefSeq" id="WP_086079753.1">
    <property type="nucleotide sequence ID" value="NZ_CP021111.1"/>
</dbReference>
<dbReference type="Pfam" id="PF03852">
    <property type="entry name" value="Vsr"/>
    <property type="match status" value="1"/>
</dbReference>
<evidence type="ECO:0000256" key="4">
    <source>
        <dbReference type="ARBA" id="ARBA00022801"/>
    </source>
</evidence>
<dbReference type="PIRSF" id="PIRSF018267">
    <property type="entry name" value="VSR_endonuc"/>
    <property type="match status" value="1"/>
</dbReference>
<dbReference type="STRING" id="463040.CAL15_17420"/>
<dbReference type="NCBIfam" id="TIGR00632">
    <property type="entry name" value="vsr"/>
    <property type="match status" value="1"/>
</dbReference>
<evidence type="ECO:0000256" key="6">
    <source>
        <dbReference type="PIRNR" id="PIRNR018267"/>
    </source>
</evidence>
<keyword evidence="4 6" id="KW-0378">Hydrolase</keyword>
<sequence>MVDIVTKERRSKMMAGIRGKGTKPELLVRRMLTADGFRYRLHRRDLPGTPDVVMPGRKIAIFVHGCFWHQHQGCRFAKFPTSNENFWRHKLDENKRRDLLALAALRDSGWRILTVWECATRTKDSNDSLGTRMRQWIESDCVLREIPSKIHAPDPQCR</sequence>
<proteinExistence type="inferred from homology"/>
<protein>
    <recommendedName>
        <fullName evidence="6">Very short patch repair endonuclease</fullName>
        <ecNumber evidence="6">3.1.-.-</ecNumber>
    </recommendedName>
</protein>
<comment type="function">
    <text evidence="6">May nick specific sequences that contain T:G mispairs resulting from m5C-deamination.</text>
</comment>
<keyword evidence="8" id="KW-1185">Reference proteome</keyword>
<dbReference type="OrthoDB" id="9801520at2"/>
<dbReference type="KEGG" id="bgm:CAL15_17420"/>
<evidence type="ECO:0000313" key="8">
    <source>
        <dbReference type="Proteomes" id="UP000194161"/>
    </source>
</evidence>
<evidence type="ECO:0000313" key="7">
    <source>
        <dbReference type="EMBL" id="ARP96000.1"/>
    </source>
</evidence>
<dbReference type="CDD" id="cd00221">
    <property type="entry name" value="Vsr"/>
    <property type="match status" value="1"/>
</dbReference>
<evidence type="ECO:0000256" key="3">
    <source>
        <dbReference type="ARBA" id="ARBA00022763"/>
    </source>
</evidence>
<dbReference type="Gene3D" id="3.40.960.10">
    <property type="entry name" value="VSR Endonuclease"/>
    <property type="match status" value="1"/>
</dbReference>
<name>A0A1W6ZFT6_9BORD</name>
<dbReference type="AlphaFoldDB" id="A0A1W6ZFT6"/>